<dbReference type="Proteomes" id="UP000271626">
    <property type="component" value="Chromosome"/>
</dbReference>
<dbReference type="AlphaFoldDB" id="A0A3P8MD30"/>
<proteinExistence type="predicted"/>
<sequence length="270" mass="27933">MTLVWIILLLGMVGRQANAVYGTTGRRAPEPTLYTGLVIAAPFVVLAAASWGNTELWWAGALIAFAGGTVIGELISVLRRTKAAPGRRVALGVGVTAHDYLPRMNLTTMRAAPAVVVAVGVGTVLLVRWPAHHTDSGLSVALPVAIGASAVAVIGWICAELGVRAVVGHPLRADTPEDLRAANRARARYLVRFTNLVPAYAVVAVVLWLAYAADALLKANSAPYPADAQLAGYAILVLCGAAASALAVGLVVSARAEKDGTHGPRGALSR</sequence>
<feature type="transmembrane region" description="Helical" evidence="1">
    <location>
        <begin position="56"/>
        <end position="78"/>
    </location>
</feature>
<dbReference type="EMBL" id="LR131273">
    <property type="protein sequence ID" value="VDR39906.1"/>
    <property type="molecule type" value="Genomic_DNA"/>
</dbReference>
<feature type="transmembrane region" description="Helical" evidence="1">
    <location>
        <begin position="189"/>
        <end position="211"/>
    </location>
</feature>
<keyword evidence="1" id="KW-0812">Transmembrane</keyword>
<accession>A0A3P8MD30</accession>
<reference evidence="2 3" key="1">
    <citation type="submission" date="2018-12" db="EMBL/GenBank/DDBJ databases">
        <authorList>
            <consortium name="Pathogen Informatics"/>
        </authorList>
    </citation>
    <scope>NUCLEOTIDE SEQUENCE [LARGE SCALE GENOMIC DNA]</scope>
    <source>
        <strain evidence="2 3">NCTC10741</strain>
    </source>
</reference>
<evidence type="ECO:0000256" key="1">
    <source>
        <dbReference type="SAM" id="Phobius"/>
    </source>
</evidence>
<feature type="transmembrane region" description="Helical" evidence="1">
    <location>
        <begin position="111"/>
        <end position="131"/>
    </location>
</feature>
<evidence type="ECO:0000313" key="2">
    <source>
        <dbReference type="EMBL" id="VDR39906.1"/>
    </source>
</evidence>
<protein>
    <submittedName>
        <fullName evidence="2">Uncharacterized protein</fullName>
    </submittedName>
</protein>
<feature type="transmembrane region" description="Helical" evidence="1">
    <location>
        <begin position="231"/>
        <end position="252"/>
    </location>
</feature>
<organism evidence="2 3">
    <name type="scientific">Tsukamurella paurometabola</name>
    <name type="common">Corynebacterium paurometabolum</name>
    <dbReference type="NCBI Taxonomy" id="2061"/>
    <lineage>
        <taxon>Bacteria</taxon>
        <taxon>Bacillati</taxon>
        <taxon>Actinomycetota</taxon>
        <taxon>Actinomycetes</taxon>
        <taxon>Mycobacteriales</taxon>
        <taxon>Tsukamurellaceae</taxon>
        <taxon>Tsukamurella</taxon>
    </lineage>
</organism>
<feature type="transmembrane region" description="Helical" evidence="1">
    <location>
        <begin position="137"/>
        <end position="159"/>
    </location>
</feature>
<keyword evidence="1" id="KW-0472">Membrane</keyword>
<name>A0A3P8MD30_TSUPA</name>
<keyword evidence="1" id="KW-1133">Transmembrane helix</keyword>
<gene>
    <name evidence="2" type="ORF">NCTC10741_03056</name>
</gene>
<dbReference type="RefSeq" id="WP_126196958.1">
    <property type="nucleotide sequence ID" value="NZ_CP085954.1"/>
</dbReference>
<evidence type="ECO:0000313" key="3">
    <source>
        <dbReference type="Proteomes" id="UP000271626"/>
    </source>
</evidence>